<comment type="caution">
    <text evidence="3">The sequence shown here is derived from an EMBL/GenBank/DDBJ whole genome shotgun (WGS) entry which is preliminary data.</text>
</comment>
<protein>
    <submittedName>
        <fullName evidence="3">Uncharacterized protein</fullName>
    </submittedName>
</protein>
<keyword evidence="1" id="KW-0812">Transmembrane</keyword>
<evidence type="ECO:0000313" key="3">
    <source>
        <dbReference type="EMBL" id="HIP88740.1"/>
    </source>
</evidence>
<organism evidence="3 4">
    <name type="scientific">Thermococcus paralvinellae</name>
    <dbReference type="NCBI Taxonomy" id="582419"/>
    <lineage>
        <taxon>Archaea</taxon>
        <taxon>Methanobacteriati</taxon>
        <taxon>Methanobacteriota</taxon>
        <taxon>Thermococci</taxon>
        <taxon>Thermococcales</taxon>
        <taxon>Thermococcaceae</taxon>
        <taxon>Thermococcus</taxon>
    </lineage>
</organism>
<dbReference type="InterPro" id="IPR054200">
    <property type="entry name" value="DUF6905"/>
</dbReference>
<feature type="transmembrane region" description="Helical" evidence="1">
    <location>
        <begin position="52"/>
        <end position="71"/>
    </location>
</feature>
<accession>A0A832ZC64</accession>
<reference evidence="3" key="1">
    <citation type="journal article" date="2020" name="ISME J.">
        <title>Gammaproteobacteria mediating utilization of methyl-, sulfur- and petroleum organic compounds in deep ocean hydrothermal plumes.</title>
        <authorList>
            <person name="Zhou Z."/>
            <person name="Liu Y."/>
            <person name="Pan J."/>
            <person name="Cron B.R."/>
            <person name="Toner B.M."/>
            <person name="Anantharaman K."/>
            <person name="Breier J.A."/>
            <person name="Dick G.J."/>
            <person name="Li M."/>
        </authorList>
    </citation>
    <scope>NUCLEOTIDE SEQUENCE</scope>
    <source>
        <strain evidence="2">SZUA-1451</strain>
        <strain evidence="3">SZUA-1476</strain>
    </source>
</reference>
<evidence type="ECO:0000313" key="4">
    <source>
        <dbReference type="Proteomes" id="UP000653692"/>
    </source>
</evidence>
<dbReference type="Pfam" id="PF21846">
    <property type="entry name" value="DUF6905"/>
    <property type="match status" value="1"/>
</dbReference>
<dbReference type="Proteomes" id="UP000649326">
    <property type="component" value="Unassembled WGS sequence"/>
</dbReference>
<name>A0A832ZC64_9EURY</name>
<evidence type="ECO:0000313" key="2">
    <source>
        <dbReference type="EMBL" id="HIP75531.1"/>
    </source>
</evidence>
<dbReference type="EMBL" id="DQUR01000070">
    <property type="protein sequence ID" value="HIP88740.1"/>
    <property type="molecule type" value="Genomic_DNA"/>
</dbReference>
<keyword evidence="1" id="KW-1133">Transmembrane helix</keyword>
<feature type="transmembrane region" description="Helical" evidence="1">
    <location>
        <begin position="21"/>
        <end position="40"/>
    </location>
</feature>
<proteinExistence type="predicted"/>
<dbReference type="Proteomes" id="UP000653692">
    <property type="component" value="Unassembled WGS sequence"/>
</dbReference>
<sequence>MFPFLIGTIWGKLVEEGKSGGAICAGFWIVGTVWLMNHGIGLIYQPQMANNGPWSDMALTAFWGLFFADILRGKKINWAALGAGILGGILGGLVLAVLAPAI</sequence>
<gene>
    <name evidence="2" type="ORF">EYH13_05315</name>
    <name evidence="3" type="ORF">EYH24_01980</name>
</gene>
<dbReference type="EMBL" id="DQUG01000214">
    <property type="protein sequence ID" value="HIP75531.1"/>
    <property type="molecule type" value="Genomic_DNA"/>
</dbReference>
<keyword evidence="1" id="KW-0472">Membrane</keyword>
<dbReference type="AlphaFoldDB" id="A0A832ZC64"/>
<feature type="transmembrane region" description="Helical" evidence="1">
    <location>
        <begin position="78"/>
        <end position="99"/>
    </location>
</feature>
<evidence type="ECO:0000256" key="1">
    <source>
        <dbReference type="SAM" id="Phobius"/>
    </source>
</evidence>